<keyword evidence="8" id="KW-0133">Cell shape</keyword>
<organism evidence="19 20">
    <name type="scientific">Candidatus Chloroploca asiatica</name>
    <dbReference type="NCBI Taxonomy" id="1506545"/>
    <lineage>
        <taxon>Bacteria</taxon>
        <taxon>Bacillati</taxon>
        <taxon>Chloroflexota</taxon>
        <taxon>Chloroflexia</taxon>
        <taxon>Chloroflexales</taxon>
        <taxon>Chloroflexineae</taxon>
        <taxon>Oscillochloridaceae</taxon>
        <taxon>Candidatus Chloroploca</taxon>
    </lineage>
</organism>
<evidence type="ECO:0000256" key="2">
    <source>
        <dbReference type="ARBA" id="ARBA00022475"/>
    </source>
</evidence>
<dbReference type="GO" id="GO:0009002">
    <property type="term" value="F:serine-type D-Ala-D-Ala carboxypeptidase activity"/>
    <property type="evidence" value="ECO:0007669"/>
    <property type="project" value="UniProtKB-EC"/>
</dbReference>
<keyword evidence="9" id="KW-0573">Peptidoglycan synthesis</keyword>
<keyword evidence="10 16" id="KW-0472">Membrane</keyword>
<dbReference type="Proteomes" id="UP000220922">
    <property type="component" value="Unassembled WGS sequence"/>
</dbReference>
<keyword evidence="11" id="KW-0511">Multifunctional enzyme</keyword>
<comment type="catalytic activity">
    <reaction evidence="13">
        <text>Preferential cleavage: (Ac)2-L-Lys-D-Ala-|-D-Ala. Also transpeptidation of peptidyl-alanyl moieties that are N-acyl substituents of D-alanine.</text>
        <dbReference type="EC" id="3.4.16.4"/>
    </reaction>
</comment>
<dbReference type="SUPFAM" id="SSF56601">
    <property type="entry name" value="beta-lactamase/transpeptidase-like"/>
    <property type="match status" value="1"/>
</dbReference>
<evidence type="ECO:0000313" key="19">
    <source>
        <dbReference type="EMBL" id="PDV99681.1"/>
    </source>
</evidence>
<comment type="caution">
    <text evidence="19">The sequence shown here is derived from an EMBL/GenBank/DDBJ whole genome shotgun (WGS) entry which is preliminary data.</text>
</comment>
<feature type="compositionally biased region" description="Pro residues" evidence="15">
    <location>
        <begin position="978"/>
        <end position="1033"/>
    </location>
</feature>
<evidence type="ECO:0000256" key="6">
    <source>
        <dbReference type="ARBA" id="ARBA00022679"/>
    </source>
</evidence>
<feature type="region of interest" description="Disordered" evidence="15">
    <location>
        <begin position="973"/>
        <end position="1033"/>
    </location>
</feature>
<dbReference type="InterPro" id="IPR050396">
    <property type="entry name" value="Glycosyltr_51/Transpeptidase"/>
</dbReference>
<feature type="domain" description="Penicillin-binding protein transpeptidase" evidence="17">
    <location>
        <begin position="396"/>
        <end position="657"/>
    </location>
</feature>
<dbReference type="RefSeq" id="WP_097651448.1">
    <property type="nucleotide sequence ID" value="NZ_LYXE01000063.1"/>
</dbReference>
<sequence>MQRDRSFRRTYSGRTVPRRPAYPGLMRGRRSPKQPSYLPHIAGNLVAFIFLSIIGVSLLVGSLAYSAYASTAATLMPRLDALAERELFQTSRIFDRNGEVLYEFFDAGRRTNVAIDEVSPLLISATVAIEDKTFFTNPGVDLGGIIRTLISSLQAGEETGGASTISQQVIKNSVLTAEERAPERRYERKMKEIILAQELDQLFTKEEVLELYLNENFYGNLAYGIEAASESFFGVQARDLNLNQASLLAGLPQLPTVYNPVNHLERDTEGGYLPGVILGENWLSADYRLPESLSPPRWRQVAVLRRMVEDEYVTEAEARTAIAEPLRFAPQEVPLNAPHFVFYVRDLVQERYGQQALFNGGLRITTTLDLDLQQMAQQKAAERITDLRERNIHNASVVVMQPNTGQVLAMVGSIDYDAVIATTTVGETGNVIDGQVNVATRERQPGSALKPFTYLAAMEQGMHPETVIWDVPTDFPSSSSGAGAWYTPLNYNGRFNGPVRMRTALANSLNIPAVKALRFAGIQQTLDLLDRVGIKQGLKRGEDFYGLSLTLGGGEVTPLELTTAYNTLASGGRYYEPVSVLRITDSAGNVLEEFLPNRGTEVIDPNLVAIISDMMSDDRARQAVWGLNSPLKLSLPAAVKTGTTNDWRDAWAAGYTPFVTVGVWTGNNNNEPTERVESLTGGGIIWRNVMEELFDWIEEQPRYRALFAAPYPNSVIPTSFTLPANGVLSRSICELPGPYGGYREELFTRQMLTDILEARRNTPTGSDSSQPLPANQSLETLTIPCDAFERITLVQVPTEQDWSSDGQLLITAPAELDTTNPEATNSLDAAAFCRPSDDLNYPAMLRRELIIWNTPPPDPSMRVRYEWEGGSTGITKQAVEALPACSAEMFEAPVPQPPVEGAILMPDLLRLGENQAKSTLASLGIPASVIFVDYQDRTYIGDLYDQFVPYAVVSTIPAPGDWIVPGSAIILGIRAPDPEPQPEPPPPPAEPSPPPTEPPPPPTEPPPPPAEPPPPPTEPPPPPTEPPPPPTEP</sequence>
<keyword evidence="3" id="KW-0121">Carboxypeptidase</keyword>
<gene>
    <name evidence="19" type="ORF">A9Q02_00210</name>
</gene>
<keyword evidence="2" id="KW-1003">Cell membrane</keyword>
<comment type="catalytic activity">
    <reaction evidence="14">
        <text>[GlcNAc-(1-&gt;4)-Mur2Ac(oyl-L-Ala-gamma-D-Glu-L-Lys-D-Ala-D-Ala)](n)-di-trans,octa-cis-undecaprenyl diphosphate + beta-D-GlcNAc-(1-&gt;4)-Mur2Ac(oyl-L-Ala-gamma-D-Glu-L-Lys-D-Ala-D-Ala)-di-trans,octa-cis-undecaprenyl diphosphate = [GlcNAc-(1-&gt;4)-Mur2Ac(oyl-L-Ala-gamma-D-Glu-L-Lys-D-Ala-D-Ala)](n+1)-di-trans,octa-cis-undecaprenyl diphosphate + di-trans,octa-cis-undecaprenyl diphosphate + H(+)</text>
        <dbReference type="Rhea" id="RHEA:23708"/>
        <dbReference type="Rhea" id="RHEA-COMP:9602"/>
        <dbReference type="Rhea" id="RHEA-COMP:9603"/>
        <dbReference type="ChEBI" id="CHEBI:15378"/>
        <dbReference type="ChEBI" id="CHEBI:58405"/>
        <dbReference type="ChEBI" id="CHEBI:60033"/>
        <dbReference type="ChEBI" id="CHEBI:78435"/>
        <dbReference type="EC" id="2.4.99.28"/>
    </reaction>
</comment>
<evidence type="ECO:0000256" key="8">
    <source>
        <dbReference type="ARBA" id="ARBA00022960"/>
    </source>
</evidence>
<evidence type="ECO:0000256" key="7">
    <source>
        <dbReference type="ARBA" id="ARBA00022801"/>
    </source>
</evidence>
<evidence type="ECO:0000256" key="13">
    <source>
        <dbReference type="ARBA" id="ARBA00034000"/>
    </source>
</evidence>
<evidence type="ECO:0000256" key="1">
    <source>
        <dbReference type="ARBA" id="ARBA00004236"/>
    </source>
</evidence>
<evidence type="ECO:0000256" key="12">
    <source>
        <dbReference type="ARBA" id="ARBA00023316"/>
    </source>
</evidence>
<protein>
    <submittedName>
        <fullName evidence="19">Glycosyl transferase</fullName>
    </submittedName>
</protein>
<evidence type="ECO:0000256" key="15">
    <source>
        <dbReference type="SAM" id="MobiDB-lite"/>
    </source>
</evidence>
<evidence type="ECO:0000256" key="14">
    <source>
        <dbReference type="ARBA" id="ARBA00049902"/>
    </source>
</evidence>
<keyword evidence="12" id="KW-0961">Cell wall biogenesis/degradation</keyword>
<dbReference type="GO" id="GO:0008955">
    <property type="term" value="F:peptidoglycan glycosyltransferase activity"/>
    <property type="evidence" value="ECO:0007669"/>
    <property type="project" value="UniProtKB-EC"/>
</dbReference>
<dbReference type="InterPro" id="IPR012338">
    <property type="entry name" value="Beta-lactam/transpept-like"/>
</dbReference>
<comment type="subcellular location">
    <subcellularLocation>
        <location evidence="1">Cell membrane</location>
    </subcellularLocation>
</comment>
<dbReference type="SUPFAM" id="SSF53955">
    <property type="entry name" value="Lysozyme-like"/>
    <property type="match status" value="1"/>
</dbReference>
<dbReference type="Gene3D" id="1.10.3810.10">
    <property type="entry name" value="Biosynthetic peptidoglycan transglycosylase-like"/>
    <property type="match status" value="1"/>
</dbReference>
<evidence type="ECO:0000256" key="9">
    <source>
        <dbReference type="ARBA" id="ARBA00022984"/>
    </source>
</evidence>
<evidence type="ECO:0000256" key="3">
    <source>
        <dbReference type="ARBA" id="ARBA00022645"/>
    </source>
</evidence>
<dbReference type="Gene3D" id="3.40.710.10">
    <property type="entry name" value="DD-peptidase/beta-lactamase superfamily"/>
    <property type="match status" value="1"/>
</dbReference>
<dbReference type="PANTHER" id="PTHR32282:SF11">
    <property type="entry name" value="PENICILLIN-BINDING PROTEIN 1B"/>
    <property type="match status" value="1"/>
</dbReference>
<dbReference type="InterPro" id="IPR036950">
    <property type="entry name" value="PBP_transglycosylase"/>
</dbReference>
<dbReference type="OrthoDB" id="9766909at2"/>
<evidence type="ECO:0000259" key="18">
    <source>
        <dbReference type="Pfam" id="PF00912"/>
    </source>
</evidence>
<dbReference type="Pfam" id="PF00912">
    <property type="entry name" value="Transgly"/>
    <property type="match status" value="1"/>
</dbReference>
<evidence type="ECO:0000259" key="17">
    <source>
        <dbReference type="Pfam" id="PF00905"/>
    </source>
</evidence>
<accession>A0A2H3KQC3</accession>
<dbReference type="GO" id="GO:0030288">
    <property type="term" value="C:outer membrane-bounded periplasmic space"/>
    <property type="evidence" value="ECO:0007669"/>
    <property type="project" value="TreeGrafter"/>
</dbReference>
<dbReference type="GO" id="GO:0071555">
    <property type="term" value="P:cell wall organization"/>
    <property type="evidence" value="ECO:0007669"/>
    <property type="project" value="UniProtKB-KW"/>
</dbReference>
<name>A0A2H3KQC3_9CHLR</name>
<keyword evidence="16" id="KW-0812">Transmembrane</keyword>
<evidence type="ECO:0000256" key="11">
    <source>
        <dbReference type="ARBA" id="ARBA00023268"/>
    </source>
</evidence>
<dbReference type="InterPro" id="IPR023346">
    <property type="entry name" value="Lysozyme-like_dom_sf"/>
</dbReference>
<feature type="transmembrane region" description="Helical" evidence="16">
    <location>
        <begin position="37"/>
        <end position="68"/>
    </location>
</feature>
<keyword evidence="4" id="KW-0645">Protease</keyword>
<dbReference type="GO" id="GO:0008658">
    <property type="term" value="F:penicillin binding"/>
    <property type="evidence" value="ECO:0007669"/>
    <property type="project" value="InterPro"/>
</dbReference>
<dbReference type="InterPro" id="IPR001264">
    <property type="entry name" value="Glyco_trans_51"/>
</dbReference>
<dbReference type="InterPro" id="IPR001460">
    <property type="entry name" value="PCN-bd_Tpept"/>
</dbReference>
<dbReference type="GO" id="GO:0008360">
    <property type="term" value="P:regulation of cell shape"/>
    <property type="evidence" value="ECO:0007669"/>
    <property type="project" value="UniProtKB-KW"/>
</dbReference>
<evidence type="ECO:0000256" key="5">
    <source>
        <dbReference type="ARBA" id="ARBA00022676"/>
    </source>
</evidence>
<reference evidence="19 20" key="1">
    <citation type="submission" date="2016-05" db="EMBL/GenBank/DDBJ databases">
        <authorList>
            <person name="Lavstsen T."/>
            <person name="Jespersen J.S."/>
        </authorList>
    </citation>
    <scope>NUCLEOTIDE SEQUENCE [LARGE SCALE GENOMIC DNA]</scope>
    <source>
        <strain evidence="19 20">B7-9</strain>
    </source>
</reference>
<dbReference type="GO" id="GO:0006508">
    <property type="term" value="P:proteolysis"/>
    <property type="evidence" value="ECO:0007669"/>
    <property type="project" value="UniProtKB-KW"/>
</dbReference>
<feature type="region of interest" description="Disordered" evidence="15">
    <location>
        <begin position="1"/>
        <end position="32"/>
    </location>
</feature>
<dbReference type="GO" id="GO:0009252">
    <property type="term" value="P:peptidoglycan biosynthetic process"/>
    <property type="evidence" value="ECO:0007669"/>
    <property type="project" value="UniProtKB-KW"/>
</dbReference>
<keyword evidence="7" id="KW-0378">Hydrolase</keyword>
<feature type="domain" description="Glycosyl transferase family 51" evidence="18">
    <location>
        <begin position="98"/>
        <end position="266"/>
    </location>
</feature>
<evidence type="ECO:0000256" key="4">
    <source>
        <dbReference type="ARBA" id="ARBA00022670"/>
    </source>
</evidence>
<keyword evidence="5" id="KW-0328">Glycosyltransferase</keyword>
<dbReference type="AlphaFoldDB" id="A0A2H3KQC3"/>
<dbReference type="Pfam" id="PF00905">
    <property type="entry name" value="Transpeptidase"/>
    <property type="match status" value="1"/>
</dbReference>
<keyword evidence="16" id="KW-1133">Transmembrane helix</keyword>
<keyword evidence="6 19" id="KW-0808">Transferase</keyword>
<evidence type="ECO:0000313" key="20">
    <source>
        <dbReference type="Proteomes" id="UP000220922"/>
    </source>
</evidence>
<dbReference type="EMBL" id="LYXE01000063">
    <property type="protein sequence ID" value="PDV99681.1"/>
    <property type="molecule type" value="Genomic_DNA"/>
</dbReference>
<proteinExistence type="predicted"/>
<evidence type="ECO:0000256" key="16">
    <source>
        <dbReference type="SAM" id="Phobius"/>
    </source>
</evidence>
<dbReference type="GO" id="GO:0005886">
    <property type="term" value="C:plasma membrane"/>
    <property type="evidence" value="ECO:0007669"/>
    <property type="project" value="UniProtKB-SubCell"/>
</dbReference>
<evidence type="ECO:0000256" key="10">
    <source>
        <dbReference type="ARBA" id="ARBA00023136"/>
    </source>
</evidence>
<keyword evidence="20" id="KW-1185">Reference proteome</keyword>
<dbReference type="PANTHER" id="PTHR32282">
    <property type="entry name" value="BINDING PROTEIN TRANSPEPTIDASE, PUTATIVE-RELATED"/>
    <property type="match status" value="1"/>
</dbReference>